<gene>
    <name evidence="3" type="ORF">A4W93_23640</name>
</gene>
<protein>
    <recommendedName>
        <fullName evidence="2">AsmA domain-containing protein</fullName>
    </recommendedName>
</protein>
<name>A0A1W6LEK2_9BURK</name>
<dbReference type="AlphaFoldDB" id="A0A1W6LEK2"/>
<feature type="region of interest" description="Disordered" evidence="1">
    <location>
        <begin position="128"/>
        <end position="148"/>
    </location>
</feature>
<dbReference type="GO" id="GO:0005886">
    <property type="term" value="C:plasma membrane"/>
    <property type="evidence" value="ECO:0007669"/>
    <property type="project" value="TreeGrafter"/>
</dbReference>
<dbReference type="STRING" id="946333.A4W93_23640"/>
<keyword evidence="4" id="KW-1185">Reference proteome</keyword>
<proteinExistence type="predicted"/>
<organism evidence="3 4">
    <name type="scientific">Piscinibacter gummiphilus</name>
    <dbReference type="NCBI Taxonomy" id="946333"/>
    <lineage>
        <taxon>Bacteria</taxon>
        <taxon>Pseudomonadati</taxon>
        <taxon>Pseudomonadota</taxon>
        <taxon>Betaproteobacteria</taxon>
        <taxon>Burkholderiales</taxon>
        <taxon>Sphaerotilaceae</taxon>
        <taxon>Piscinibacter</taxon>
    </lineage>
</organism>
<evidence type="ECO:0000313" key="4">
    <source>
        <dbReference type="Proteomes" id="UP000193427"/>
    </source>
</evidence>
<evidence type="ECO:0000256" key="1">
    <source>
        <dbReference type="SAM" id="MobiDB-lite"/>
    </source>
</evidence>
<sequence length="806" mass="84201">MAPLLRKLLIAFGALLLVLVAALAILAATFDPNAYKGLAIDWMKTERQRTLVIEGPVALSFFPTLAVQISGVTLSERGKATEFMHLDEAKLSVAVMPLLRKRLQVDGISAKGVRAVWRRAADGSSNIDDLLAKKRPDEPEATGGPEGEALAFDVSGVKFEDLKLTVDDALAGVAGAVAVKSFVTGRLADQAESPVELDAQVDLTRPALSGHLSGKTKLRLDLKAHRTALRDMQLAWVGNAFGIQALDTKLTGALAHDGAAGTLAATDLDVRIGATLGALRLDGSQVAVKSFGYDPAKKHLALEQLKVRIAGKQDGNPLKLDLDWPKLAVDGTALSGGPVTGELSLKGPLALDATFKSAAPRGNFERVEVPGFETTLKGSSGPRRIAGTVRSNLALDVAGQALAVEGLAAKLTIEEPSLQPLALDAGGRATASAKAATWKLTGAINTNPFDTEGRVGLADKPVSIEASANFKALDLNRLLPSAPPAAAASSAAPGKAGAGDAAPVDLSALKSAQGRFSLRAGTFAYRQYRATNLAMDATLRGGTLKVAPFSAELWRGKLDLVAQADANANRIAAKGAADGIDIQALLKDVADKDLLEGRGRLALDVATTGRTVGELKSHLDGSTSLSLHDGAIKGINLAQRLRQARAAISMKADAAAKASATEKTDFSELSASFTLADGIARSSDLNMKSPFLRLGGEGLVDIPKSRIDYTVRATVADTSKGQGGAELALLRGVTVPVRLTGPLDGIEWDIRWSAVAADVLRTDVGRALEDRLKDKLGLPPRSASAPDGAASRPEDLLKDKLRRLLK</sequence>
<dbReference type="GO" id="GO:0090313">
    <property type="term" value="P:regulation of protein targeting to membrane"/>
    <property type="evidence" value="ECO:0007669"/>
    <property type="project" value="TreeGrafter"/>
</dbReference>
<dbReference type="Proteomes" id="UP000193427">
    <property type="component" value="Chromosome"/>
</dbReference>
<dbReference type="PANTHER" id="PTHR30441:SF4">
    <property type="entry name" value="PROTEIN ASMA"/>
    <property type="match status" value="1"/>
</dbReference>
<dbReference type="PANTHER" id="PTHR30441">
    <property type="entry name" value="DUF748 DOMAIN-CONTAINING PROTEIN"/>
    <property type="match status" value="1"/>
</dbReference>
<dbReference type="InterPro" id="IPR007844">
    <property type="entry name" value="AsmA"/>
</dbReference>
<evidence type="ECO:0000259" key="2">
    <source>
        <dbReference type="Pfam" id="PF05170"/>
    </source>
</evidence>
<dbReference type="RefSeq" id="WP_085752966.1">
    <property type="nucleotide sequence ID" value="NZ_BSPR01000018.1"/>
</dbReference>
<dbReference type="KEGG" id="rgu:A4W93_23640"/>
<dbReference type="OrthoDB" id="9766390at2"/>
<feature type="domain" description="AsmA" evidence="2">
    <location>
        <begin position="471"/>
        <end position="684"/>
    </location>
</feature>
<dbReference type="Pfam" id="PF05170">
    <property type="entry name" value="AsmA"/>
    <property type="match status" value="2"/>
</dbReference>
<feature type="domain" description="AsmA" evidence="2">
    <location>
        <begin position="6"/>
        <end position="169"/>
    </location>
</feature>
<evidence type="ECO:0000313" key="3">
    <source>
        <dbReference type="EMBL" id="ARN22663.1"/>
    </source>
</evidence>
<reference evidence="3 4" key="1">
    <citation type="submission" date="2016-04" db="EMBL/GenBank/DDBJ databases">
        <title>Complete genome sequence of natural rubber-degrading, novel Gram-negative bacterium, Rhizobacter gummiphilus strain NS21.</title>
        <authorList>
            <person name="Tabata M."/>
            <person name="Kasai D."/>
            <person name="Fukuda M."/>
        </authorList>
    </citation>
    <scope>NUCLEOTIDE SEQUENCE [LARGE SCALE GENOMIC DNA]</scope>
    <source>
        <strain evidence="3 4">NS21</strain>
    </source>
</reference>
<dbReference type="EMBL" id="CP015118">
    <property type="protein sequence ID" value="ARN22663.1"/>
    <property type="molecule type" value="Genomic_DNA"/>
</dbReference>
<dbReference type="InterPro" id="IPR052894">
    <property type="entry name" value="AsmA-related"/>
</dbReference>
<accession>A0A1W6LEK2</accession>